<gene>
    <name evidence="9" type="primary">nuoL</name>
    <name evidence="9" type="ORF">SHEWBE_3367</name>
</gene>
<feature type="transmembrane region" description="Helical" evidence="6">
    <location>
        <begin position="398"/>
        <end position="418"/>
    </location>
</feature>
<feature type="transmembrane region" description="Helical" evidence="6">
    <location>
        <begin position="12"/>
        <end position="32"/>
    </location>
</feature>
<evidence type="ECO:0000313" key="10">
    <source>
        <dbReference type="Proteomes" id="UP000250123"/>
    </source>
</evidence>
<dbReference type="NCBIfam" id="NF005141">
    <property type="entry name" value="PRK06590.1"/>
    <property type="match status" value="1"/>
</dbReference>
<proteinExistence type="predicted"/>
<keyword evidence="9" id="KW-0830">Ubiquinone</keyword>
<dbReference type="InterPro" id="IPR003945">
    <property type="entry name" value="NU5C-like"/>
</dbReference>
<evidence type="ECO:0000259" key="8">
    <source>
        <dbReference type="Pfam" id="PF00662"/>
    </source>
</evidence>
<feature type="transmembrane region" description="Helical" evidence="6">
    <location>
        <begin position="305"/>
        <end position="326"/>
    </location>
</feature>
<evidence type="ECO:0000256" key="6">
    <source>
        <dbReference type="SAM" id="Phobius"/>
    </source>
</evidence>
<keyword evidence="4 6" id="KW-0472">Membrane</keyword>
<dbReference type="GO" id="GO:0042773">
    <property type="term" value="P:ATP synthesis coupled electron transport"/>
    <property type="evidence" value="ECO:0007669"/>
    <property type="project" value="InterPro"/>
</dbReference>
<evidence type="ECO:0000256" key="5">
    <source>
        <dbReference type="RuleBase" id="RU000320"/>
    </source>
</evidence>
<dbReference type="Pfam" id="PF00662">
    <property type="entry name" value="Proton_antipo_N"/>
    <property type="match status" value="1"/>
</dbReference>
<feature type="transmembrane region" description="Helical" evidence="6">
    <location>
        <begin position="519"/>
        <end position="538"/>
    </location>
</feature>
<dbReference type="PRINTS" id="PR01435">
    <property type="entry name" value="NPOXDRDTASE5"/>
</dbReference>
<keyword evidence="2 5" id="KW-0812">Transmembrane</keyword>
<evidence type="ECO:0000256" key="1">
    <source>
        <dbReference type="ARBA" id="ARBA00004127"/>
    </source>
</evidence>
<dbReference type="InterPro" id="IPR018393">
    <property type="entry name" value="NADHpl_OxRdtase_5_subgr"/>
</dbReference>
<dbReference type="PRINTS" id="PR01434">
    <property type="entry name" value="NADHDHGNASE5"/>
</dbReference>
<evidence type="ECO:0000256" key="4">
    <source>
        <dbReference type="ARBA" id="ARBA00023136"/>
    </source>
</evidence>
<dbReference type="GO" id="GO:0016020">
    <property type="term" value="C:membrane"/>
    <property type="evidence" value="ECO:0007669"/>
    <property type="project" value="UniProtKB-SubCell"/>
</dbReference>
<dbReference type="KEGG" id="sbk:SHEWBE_3367"/>
<dbReference type="EMBL" id="LS483452">
    <property type="protein sequence ID" value="SQH77330.1"/>
    <property type="molecule type" value="Genomic_DNA"/>
</dbReference>
<feature type="transmembrane region" description="Helical" evidence="6">
    <location>
        <begin position="438"/>
        <end position="464"/>
    </location>
</feature>
<dbReference type="InterPro" id="IPR001516">
    <property type="entry name" value="Proton_antipo_N"/>
</dbReference>
<feature type="transmembrane region" description="Helical" evidence="6">
    <location>
        <begin position="611"/>
        <end position="631"/>
    </location>
</feature>
<evidence type="ECO:0000256" key="3">
    <source>
        <dbReference type="ARBA" id="ARBA00022989"/>
    </source>
</evidence>
<dbReference type="PANTHER" id="PTHR42829:SF2">
    <property type="entry name" value="NADH-UBIQUINONE OXIDOREDUCTASE CHAIN 5"/>
    <property type="match status" value="1"/>
</dbReference>
<reference evidence="10" key="1">
    <citation type="submission" date="2018-06" db="EMBL/GenBank/DDBJ databases">
        <authorList>
            <person name="Cea G.-C."/>
            <person name="William W."/>
        </authorList>
    </citation>
    <scope>NUCLEOTIDE SEQUENCE [LARGE SCALE GENOMIC DNA]</scope>
    <source>
        <strain evidence="10">DB21MT-2</strain>
    </source>
</reference>
<dbReference type="GO" id="GO:0003954">
    <property type="term" value="F:NADH dehydrogenase activity"/>
    <property type="evidence" value="ECO:0007669"/>
    <property type="project" value="TreeGrafter"/>
</dbReference>
<organism evidence="9 10">
    <name type="scientific">Shewanella benthica</name>
    <dbReference type="NCBI Taxonomy" id="43661"/>
    <lineage>
        <taxon>Bacteria</taxon>
        <taxon>Pseudomonadati</taxon>
        <taxon>Pseudomonadota</taxon>
        <taxon>Gammaproteobacteria</taxon>
        <taxon>Alteromonadales</taxon>
        <taxon>Shewanellaceae</taxon>
        <taxon>Shewanella</taxon>
    </lineage>
</organism>
<feature type="transmembrane region" description="Helical" evidence="6">
    <location>
        <begin position="192"/>
        <end position="214"/>
    </location>
</feature>
<feature type="transmembrane region" description="Helical" evidence="6">
    <location>
        <begin position="41"/>
        <end position="62"/>
    </location>
</feature>
<feature type="transmembrane region" description="Helical" evidence="6">
    <location>
        <begin position="161"/>
        <end position="180"/>
    </location>
</feature>
<dbReference type="GO" id="GO:0008137">
    <property type="term" value="F:NADH dehydrogenase (ubiquinone) activity"/>
    <property type="evidence" value="ECO:0007669"/>
    <property type="project" value="InterPro"/>
</dbReference>
<protein>
    <submittedName>
        <fullName evidence="9">NADH:ubiquinone oxidoreductase, membrane subunit L</fullName>
    </submittedName>
</protein>
<feature type="transmembrane region" description="Helical" evidence="6">
    <location>
        <begin position="138"/>
        <end position="155"/>
    </location>
</feature>
<dbReference type="RefSeq" id="WP_231926318.1">
    <property type="nucleotide sequence ID" value="NZ_LS483452.1"/>
</dbReference>
<feature type="transmembrane region" description="Helical" evidence="6">
    <location>
        <begin position="476"/>
        <end position="499"/>
    </location>
</feature>
<sequence length="632" mass="68782">MNSLLMNDLLMSNLLIAIPLLPLCSAAILILFQPNDRWTRILGVSSVSLAALLALILNVQVWDEELFIIQASLGEWLNIGALASSELASQSAGALNLSFGLYLDPLSLVMITIICCIGALIHIYSASYMIQDADQCRFFAYLNLFVSSMLILVLADNLVLLYLGWEGVGLCSYLLIGFWYQKTDNNKAANKAFIITRIGDTAMLIGIILLFYQFDTVNIQQIQQQSQTLLRANTAGESQLISVSCLLLFAGAAGKSAQMPLHSWLPDAMAGPTPVSALIHAATMVTAGIYLIARNDALFQLAPQVLMFIAVIGVLTLLFGATSALFQTDLKRILAYSTISQLGYMFLALGVGAASTAIFHLMTHAFFKALLFLSAGALIYCMNHEQDIMKMGGLSKKLPLLALSFAIGCAALASLPMTSGFFSKELILQQVALAEQPLLWWGALLGALFTALYSGKLFFIIFMGKPGHAPSHKTPAVMGAVLIVLMTLALLGGIQPQGVLHLFGELTVNSSSSLTPLEHGLPILVPLVGVILAWFWFGQTSRDKPVNRVGLGRFIASGWGLDSLFASIFITPFKKLTYLNRHDIIDASFRALETVSYRLHLMFNRLQTGQLRRYSASLILFSILAIAWGVIR</sequence>
<feature type="transmembrane region" description="Helical" evidence="6">
    <location>
        <begin position="550"/>
        <end position="570"/>
    </location>
</feature>
<evidence type="ECO:0000259" key="7">
    <source>
        <dbReference type="Pfam" id="PF00361"/>
    </source>
</evidence>
<dbReference type="InterPro" id="IPR001750">
    <property type="entry name" value="ND/Mrp_TM"/>
</dbReference>
<dbReference type="Proteomes" id="UP000250123">
    <property type="component" value="Chromosome SHEWBE"/>
</dbReference>
<feature type="transmembrane region" description="Helical" evidence="6">
    <location>
        <begin position="333"/>
        <end position="359"/>
    </location>
</feature>
<feature type="transmembrane region" description="Helical" evidence="6">
    <location>
        <begin position="275"/>
        <end position="293"/>
    </location>
</feature>
<accession>A0A330M8J3</accession>
<evidence type="ECO:0000256" key="2">
    <source>
        <dbReference type="ARBA" id="ARBA00022692"/>
    </source>
</evidence>
<dbReference type="AlphaFoldDB" id="A0A330M8J3"/>
<feature type="domain" description="NADH-Ubiquinone oxidoreductase (complex I) chain 5 N-terminal" evidence="8">
    <location>
        <begin position="92"/>
        <end position="139"/>
    </location>
</feature>
<evidence type="ECO:0000313" key="9">
    <source>
        <dbReference type="EMBL" id="SQH77330.1"/>
    </source>
</evidence>
<dbReference type="Gene3D" id="1.20.5.2700">
    <property type="match status" value="1"/>
</dbReference>
<feature type="transmembrane region" description="Helical" evidence="6">
    <location>
        <begin position="106"/>
        <end position="126"/>
    </location>
</feature>
<dbReference type="GO" id="GO:0012505">
    <property type="term" value="C:endomembrane system"/>
    <property type="evidence" value="ECO:0007669"/>
    <property type="project" value="UniProtKB-SubCell"/>
</dbReference>
<dbReference type="PANTHER" id="PTHR42829">
    <property type="entry name" value="NADH-UBIQUINONE OXIDOREDUCTASE CHAIN 5"/>
    <property type="match status" value="1"/>
</dbReference>
<keyword evidence="3 6" id="KW-1133">Transmembrane helix</keyword>
<name>A0A330M8J3_9GAMM</name>
<feature type="domain" description="NADH:quinone oxidoreductase/Mrp antiporter transmembrane" evidence="7">
    <location>
        <begin position="155"/>
        <end position="449"/>
    </location>
</feature>
<dbReference type="Pfam" id="PF00361">
    <property type="entry name" value="Proton_antipo_M"/>
    <property type="match status" value="1"/>
</dbReference>
<comment type="subcellular location">
    <subcellularLocation>
        <location evidence="1">Endomembrane system</location>
        <topology evidence="1">Multi-pass membrane protein</topology>
    </subcellularLocation>
    <subcellularLocation>
        <location evidence="5">Membrane</location>
        <topology evidence="5">Multi-pass membrane protein</topology>
    </subcellularLocation>
</comment>
<dbReference type="GO" id="GO:0015990">
    <property type="term" value="P:electron transport coupled proton transport"/>
    <property type="evidence" value="ECO:0007669"/>
    <property type="project" value="TreeGrafter"/>
</dbReference>
<dbReference type="NCBIfam" id="TIGR01974">
    <property type="entry name" value="NDH_I_L"/>
    <property type="match status" value="1"/>
</dbReference>